<evidence type="ECO:0008006" key="4">
    <source>
        <dbReference type="Google" id="ProtNLM"/>
    </source>
</evidence>
<organism evidence="2 3">
    <name type="scientific">Candidatus Nitrotoga arctica</name>
    <dbReference type="NCBI Taxonomy" id="453162"/>
    <lineage>
        <taxon>Bacteria</taxon>
        <taxon>Pseudomonadati</taxon>
        <taxon>Pseudomonadota</taxon>
        <taxon>Betaproteobacteria</taxon>
        <taxon>Nitrosomonadales</taxon>
        <taxon>Gallionellaceae</taxon>
        <taxon>Candidatus Nitrotoga</taxon>
    </lineage>
</organism>
<dbReference type="RefSeq" id="WP_239796123.1">
    <property type="nucleotide sequence ID" value="NZ_OU912926.1"/>
</dbReference>
<evidence type="ECO:0000313" key="3">
    <source>
        <dbReference type="Proteomes" id="UP000839052"/>
    </source>
</evidence>
<protein>
    <recommendedName>
        <fullName evidence="4">DUF5666 domain-containing protein</fullName>
    </recommendedName>
</protein>
<proteinExistence type="predicted"/>
<feature type="signal peptide" evidence="1">
    <location>
        <begin position="1"/>
        <end position="21"/>
    </location>
</feature>
<accession>A0ABN8AHD7</accession>
<evidence type="ECO:0000313" key="2">
    <source>
        <dbReference type="EMBL" id="CAG9932145.1"/>
    </source>
</evidence>
<sequence length="119" mass="12812">MMRQLVAILVSAIFFSSLAHARMLLEPPQSGSSTWATPVNLVQQSGQVGEIHVDESEMVIGGVTYAYNPLSTKVTVNGKRATISDVRSGEVVQFGAVAQGKNMLNILTTISVEIFSMQK</sequence>
<evidence type="ECO:0000256" key="1">
    <source>
        <dbReference type="SAM" id="SignalP"/>
    </source>
</evidence>
<reference evidence="2 3" key="1">
    <citation type="submission" date="2021-10" db="EMBL/GenBank/DDBJ databases">
        <authorList>
            <person name="Koch H."/>
        </authorList>
    </citation>
    <scope>NUCLEOTIDE SEQUENCE [LARGE SCALE GENOMIC DNA]</scope>
    <source>
        <strain evidence="2">6680</strain>
    </source>
</reference>
<name>A0ABN8AHD7_9PROT</name>
<keyword evidence="3" id="KW-1185">Reference proteome</keyword>
<keyword evidence="1" id="KW-0732">Signal</keyword>
<gene>
    <name evidence="2" type="ORF">NTG6680_0892</name>
</gene>
<dbReference type="EMBL" id="OU912926">
    <property type="protein sequence ID" value="CAG9932145.1"/>
    <property type="molecule type" value="Genomic_DNA"/>
</dbReference>
<feature type="chain" id="PRO_5045980435" description="DUF5666 domain-containing protein" evidence="1">
    <location>
        <begin position="22"/>
        <end position="119"/>
    </location>
</feature>
<dbReference type="Proteomes" id="UP000839052">
    <property type="component" value="Chromosome"/>
</dbReference>